<reference evidence="1 2" key="1">
    <citation type="submission" date="2018-12" db="EMBL/GenBank/DDBJ databases">
        <title>Genomic taxonomy of the Vibrionaceae family.</title>
        <authorList>
            <person name="Gomez-Gil B."/>
            <person name="Enciso-Ibarra K."/>
        </authorList>
    </citation>
    <scope>NUCLEOTIDE SEQUENCE [LARGE SCALE GENOMIC DNA]</scope>
    <source>
        <strain evidence="1 2">CAIM 594</strain>
    </source>
</reference>
<protein>
    <submittedName>
        <fullName evidence="1">Uncharacterized protein</fullName>
    </submittedName>
</protein>
<name>A0A3R9KXW4_9VIBR</name>
<sequence length="72" mass="8560">MSREIVHQFFEWAVTNDGLLYTGSYTNYFIPKDRLCEPNTDWVDQVGSKTFVIQEDFEKAYLASLEYHYPIK</sequence>
<dbReference type="OrthoDB" id="116237at135623"/>
<evidence type="ECO:0000313" key="1">
    <source>
        <dbReference type="EMBL" id="RSD28573.1"/>
    </source>
</evidence>
<dbReference type="RefSeq" id="WP_125323298.1">
    <property type="nucleotide sequence ID" value="NZ_AP024889.1"/>
</dbReference>
<dbReference type="AlphaFoldDB" id="A0A3R9KXW4"/>
<keyword evidence="2" id="KW-1185">Reference proteome</keyword>
<accession>A0A3R9KXW4</accession>
<gene>
    <name evidence="1" type="ORF">EJA03_18955</name>
</gene>
<dbReference type="EMBL" id="RSFA01000147">
    <property type="protein sequence ID" value="RSD28573.1"/>
    <property type="molecule type" value="Genomic_DNA"/>
</dbReference>
<dbReference type="Proteomes" id="UP000269041">
    <property type="component" value="Unassembled WGS sequence"/>
</dbReference>
<comment type="caution">
    <text evidence="1">The sequence shown here is derived from an EMBL/GenBank/DDBJ whole genome shotgun (WGS) entry which is preliminary data.</text>
</comment>
<evidence type="ECO:0000313" key="2">
    <source>
        <dbReference type="Proteomes" id="UP000269041"/>
    </source>
</evidence>
<proteinExistence type="predicted"/>
<organism evidence="1 2">
    <name type="scientific">Vibrio pectenicida</name>
    <dbReference type="NCBI Taxonomy" id="62763"/>
    <lineage>
        <taxon>Bacteria</taxon>
        <taxon>Pseudomonadati</taxon>
        <taxon>Pseudomonadota</taxon>
        <taxon>Gammaproteobacteria</taxon>
        <taxon>Vibrionales</taxon>
        <taxon>Vibrionaceae</taxon>
        <taxon>Vibrio</taxon>
    </lineage>
</organism>